<proteinExistence type="predicted"/>
<gene>
    <name evidence="1" type="ORF">DSO57_1023466</name>
</gene>
<evidence type="ECO:0000313" key="1">
    <source>
        <dbReference type="EMBL" id="KAJ9076718.1"/>
    </source>
</evidence>
<accession>A0ACC2TPW7</accession>
<keyword evidence="2" id="KW-1185">Reference proteome</keyword>
<dbReference type="EMBL" id="QTSX02002252">
    <property type="protein sequence ID" value="KAJ9076718.1"/>
    <property type="molecule type" value="Genomic_DNA"/>
</dbReference>
<organism evidence="1 2">
    <name type="scientific">Entomophthora muscae</name>
    <dbReference type="NCBI Taxonomy" id="34485"/>
    <lineage>
        <taxon>Eukaryota</taxon>
        <taxon>Fungi</taxon>
        <taxon>Fungi incertae sedis</taxon>
        <taxon>Zoopagomycota</taxon>
        <taxon>Entomophthoromycotina</taxon>
        <taxon>Entomophthoromycetes</taxon>
        <taxon>Entomophthorales</taxon>
        <taxon>Entomophthoraceae</taxon>
        <taxon>Entomophthora</taxon>
    </lineage>
</organism>
<protein>
    <submittedName>
        <fullName evidence="1">Uncharacterized protein</fullName>
    </submittedName>
</protein>
<sequence>MLIRQGVFAGAWKSKGWIGRKFRGKRYITVHRQKFKVSSNIRTMTNKETKSRVITPEQFSKSALASFRQVSTYAMGANSEQPGDYVDTLVKEAEKLFDTYGQTLFVVPTMILNAKNSIAEKEDMDFTATMKGVAFYGLVIFVTVIAVCLSTAKHAFSPPEEPKGDDE</sequence>
<dbReference type="Proteomes" id="UP001165960">
    <property type="component" value="Unassembled WGS sequence"/>
</dbReference>
<evidence type="ECO:0000313" key="2">
    <source>
        <dbReference type="Proteomes" id="UP001165960"/>
    </source>
</evidence>
<reference evidence="1" key="1">
    <citation type="submission" date="2022-04" db="EMBL/GenBank/DDBJ databases">
        <title>Genome of the entomopathogenic fungus Entomophthora muscae.</title>
        <authorList>
            <person name="Elya C."/>
            <person name="Lovett B.R."/>
            <person name="Lee E."/>
            <person name="Macias A.M."/>
            <person name="Hajek A.E."/>
            <person name="De Bivort B.L."/>
            <person name="Kasson M.T."/>
            <person name="De Fine Licht H.H."/>
            <person name="Stajich J.E."/>
        </authorList>
    </citation>
    <scope>NUCLEOTIDE SEQUENCE</scope>
    <source>
        <strain evidence="1">Berkeley</strain>
    </source>
</reference>
<name>A0ACC2TPW7_9FUNG</name>
<comment type="caution">
    <text evidence="1">The sequence shown here is derived from an EMBL/GenBank/DDBJ whole genome shotgun (WGS) entry which is preliminary data.</text>
</comment>